<name>A0A0D0B662_9AGAM</name>
<evidence type="ECO:0000313" key="2">
    <source>
        <dbReference type="Proteomes" id="UP000054485"/>
    </source>
</evidence>
<proteinExistence type="predicted"/>
<reference evidence="1 2" key="1">
    <citation type="submission" date="2014-04" db="EMBL/GenBank/DDBJ databases">
        <authorList>
            <consortium name="DOE Joint Genome Institute"/>
            <person name="Kuo A."/>
            <person name="Ruytinx J."/>
            <person name="Rineau F."/>
            <person name="Colpaert J."/>
            <person name="Kohler A."/>
            <person name="Nagy L.G."/>
            <person name="Floudas D."/>
            <person name="Copeland A."/>
            <person name="Barry K.W."/>
            <person name="Cichocki N."/>
            <person name="Veneault-Fourrey C."/>
            <person name="LaButti K."/>
            <person name="Lindquist E.A."/>
            <person name="Lipzen A."/>
            <person name="Lundell T."/>
            <person name="Morin E."/>
            <person name="Murat C."/>
            <person name="Sun H."/>
            <person name="Tunlid A."/>
            <person name="Henrissat B."/>
            <person name="Grigoriev I.V."/>
            <person name="Hibbett D.S."/>
            <person name="Martin F."/>
            <person name="Nordberg H.P."/>
            <person name="Cantor M.N."/>
            <person name="Hua S.X."/>
        </authorList>
    </citation>
    <scope>NUCLEOTIDE SEQUENCE [LARGE SCALE GENOMIC DNA]</scope>
    <source>
        <strain evidence="1 2">UH-Slu-Lm8-n1</strain>
    </source>
</reference>
<keyword evidence="2" id="KW-1185">Reference proteome</keyword>
<protein>
    <submittedName>
        <fullName evidence="1">Uncharacterized protein</fullName>
    </submittedName>
</protein>
<reference evidence="2" key="2">
    <citation type="submission" date="2015-01" db="EMBL/GenBank/DDBJ databases">
        <title>Evolutionary Origins and Diversification of the Mycorrhizal Mutualists.</title>
        <authorList>
            <consortium name="DOE Joint Genome Institute"/>
            <consortium name="Mycorrhizal Genomics Consortium"/>
            <person name="Kohler A."/>
            <person name="Kuo A."/>
            <person name="Nagy L.G."/>
            <person name="Floudas D."/>
            <person name="Copeland A."/>
            <person name="Barry K.W."/>
            <person name="Cichocki N."/>
            <person name="Veneault-Fourrey C."/>
            <person name="LaButti K."/>
            <person name="Lindquist E.A."/>
            <person name="Lipzen A."/>
            <person name="Lundell T."/>
            <person name="Morin E."/>
            <person name="Murat C."/>
            <person name="Riley R."/>
            <person name="Ohm R."/>
            <person name="Sun H."/>
            <person name="Tunlid A."/>
            <person name="Henrissat B."/>
            <person name="Grigoriev I.V."/>
            <person name="Hibbett D.S."/>
            <person name="Martin F."/>
        </authorList>
    </citation>
    <scope>NUCLEOTIDE SEQUENCE [LARGE SCALE GENOMIC DNA]</scope>
    <source>
        <strain evidence="2">UH-Slu-Lm8-n1</strain>
    </source>
</reference>
<dbReference type="Proteomes" id="UP000054485">
    <property type="component" value="Unassembled WGS sequence"/>
</dbReference>
<dbReference type="HOGENOM" id="CLU_1961035_0_0_1"/>
<dbReference type="AlphaFoldDB" id="A0A0D0B662"/>
<dbReference type="OrthoDB" id="2692685at2759"/>
<organism evidence="1 2">
    <name type="scientific">Suillus luteus UH-Slu-Lm8-n1</name>
    <dbReference type="NCBI Taxonomy" id="930992"/>
    <lineage>
        <taxon>Eukaryota</taxon>
        <taxon>Fungi</taxon>
        <taxon>Dikarya</taxon>
        <taxon>Basidiomycota</taxon>
        <taxon>Agaricomycotina</taxon>
        <taxon>Agaricomycetes</taxon>
        <taxon>Agaricomycetidae</taxon>
        <taxon>Boletales</taxon>
        <taxon>Suillineae</taxon>
        <taxon>Suillaceae</taxon>
        <taxon>Suillus</taxon>
    </lineage>
</organism>
<gene>
    <name evidence="1" type="ORF">CY34DRAFT_801721</name>
</gene>
<sequence>MAHKSNMFFASETPHMWLCYIRCPRTYWERDYAQPFFDSLERYMRRSDDGIYLYPAQTPASYGHQVRRPPTPLLPVMTLVISDDPSWWPLINSYRVASYFVVAAFVGVMYDWGEHDGIKELLIAYKYF</sequence>
<accession>A0A0D0B662</accession>
<evidence type="ECO:0000313" key="1">
    <source>
        <dbReference type="EMBL" id="KIK45359.1"/>
    </source>
</evidence>
<dbReference type="InParanoid" id="A0A0D0B662"/>
<dbReference type="EMBL" id="KN835174">
    <property type="protein sequence ID" value="KIK45359.1"/>
    <property type="molecule type" value="Genomic_DNA"/>
</dbReference>